<evidence type="ECO:0000256" key="1">
    <source>
        <dbReference type="SAM" id="MobiDB-lite"/>
    </source>
</evidence>
<sequence length="77" mass="8879">MLHRIDEDKGFLKQKADRPNSKDSPYQGITWLRIRCCEKQEEKIGFNSCQEETSFLGNIILCGDSTSERSDVFHGKI</sequence>
<protein>
    <submittedName>
        <fullName evidence="2">Uncharacterized protein</fullName>
    </submittedName>
</protein>
<feature type="compositionally biased region" description="Basic and acidic residues" evidence="1">
    <location>
        <begin position="1"/>
        <end position="21"/>
    </location>
</feature>
<accession>A0A8X6NXM5</accession>
<name>A0A8X6NXM5_NEPPI</name>
<feature type="region of interest" description="Disordered" evidence="1">
    <location>
        <begin position="1"/>
        <end position="25"/>
    </location>
</feature>
<evidence type="ECO:0000313" key="2">
    <source>
        <dbReference type="EMBL" id="GFT40521.1"/>
    </source>
</evidence>
<keyword evidence="3" id="KW-1185">Reference proteome</keyword>
<dbReference type="Proteomes" id="UP000887013">
    <property type="component" value="Unassembled WGS sequence"/>
</dbReference>
<proteinExistence type="predicted"/>
<dbReference type="EMBL" id="BMAW01109863">
    <property type="protein sequence ID" value="GFT40521.1"/>
    <property type="molecule type" value="Genomic_DNA"/>
</dbReference>
<comment type="caution">
    <text evidence="2">The sequence shown here is derived from an EMBL/GenBank/DDBJ whole genome shotgun (WGS) entry which is preliminary data.</text>
</comment>
<organism evidence="2 3">
    <name type="scientific">Nephila pilipes</name>
    <name type="common">Giant wood spider</name>
    <name type="synonym">Nephila maculata</name>
    <dbReference type="NCBI Taxonomy" id="299642"/>
    <lineage>
        <taxon>Eukaryota</taxon>
        <taxon>Metazoa</taxon>
        <taxon>Ecdysozoa</taxon>
        <taxon>Arthropoda</taxon>
        <taxon>Chelicerata</taxon>
        <taxon>Arachnida</taxon>
        <taxon>Araneae</taxon>
        <taxon>Araneomorphae</taxon>
        <taxon>Entelegynae</taxon>
        <taxon>Araneoidea</taxon>
        <taxon>Nephilidae</taxon>
        <taxon>Nephila</taxon>
    </lineage>
</organism>
<reference evidence="2" key="1">
    <citation type="submission" date="2020-08" db="EMBL/GenBank/DDBJ databases">
        <title>Multicomponent nature underlies the extraordinary mechanical properties of spider dragline silk.</title>
        <authorList>
            <person name="Kono N."/>
            <person name="Nakamura H."/>
            <person name="Mori M."/>
            <person name="Yoshida Y."/>
            <person name="Ohtoshi R."/>
            <person name="Malay A.D."/>
            <person name="Moran D.A.P."/>
            <person name="Tomita M."/>
            <person name="Numata K."/>
            <person name="Arakawa K."/>
        </authorList>
    </citation>
    <scope>NUCLEOTIDE SEQUENCE</scope>
</reference>
<gene>
    <name evidence="2" type="ORF">NPIL_238521</name>
</gene>
<dbReference type="AlphaFoldDB" id="A0A8X6NXM5"/>
<evidence type="ECO:0000313" key="3">
    <source>
        <dbReference type="Proteomes" id="UP000887013"/>
    </source>
</evidence>